<organism evidence="3 4">
    <name type="scientific">Niveomyces insectorum RCEF 264</name>
    <dbReference type="NCBI Taxonomy" id="1081102"/>
    <lineage>
        <taxon>Eukaryota</taxon>
        <taxon>Fungi</taxon>
        <taxon>Dikarya</taxon>
        <taxon>Ascomycota</taxon>
        <taxon>Pezizomycotina</taxon>
        <taxon>Sordariomycetes</taxon>
        <taxon>Hypocreomycetidae</taxon>
        <taxon>Hypocreales</taxon>
        <taxon>Cordycipitaceae</taxon>
        <taxon>Niveomyces</taxon>
    </lineage>
</organism>
<protein>
    <submittedName>
        <fullName evidence="3">Uncharacterized protein</fullName>
    </submittedName>
</protein>
<reference evidence="3 4" key="1">
    <citation type="journal article" date="2016" name="Genome Biol. Evol.">
        <title>Divergent and convergent evolution of fungal pathogenicity.</title>
        <authorList>
            <person name="Shang Y."/>
            <person name="Xiao G."/>
            <person name="Zheng P."/>
            <person name="Cen K."/>
            <person name="Zhan S."/>
            <person name="Wang C."/>
        </authorList>
    </citation>
    <scope>NUCLEOTIDE SEQUENCE [LARGE SCALE GENOMIC DNA]</scope>
    <source>
        <strain evidence="3 4">RCEF 264</strain>
    </source>
</reference>
<dbReference type="AlphaFoldDB" id="A0A167Y3G0"/>
<feature type="chain" id="PRO_5007894616" evidence="2">
    <location>
        <begin position="21"/>
        <end position="201"/>
    </location>
</feature>
<evidence type="ECO:0000256" key="2">
    <source>
        <dbReference type="SAM" id="SignalP"/>
    </source>
</evidence>
<dbReference type="EMBL" id="AZHD01000003">
    <property type="protein sequence ID" value="OAA65784.1"/>
    <property type="molecule type" value="Genomic_DNA"/>
</dbReference>
<keyword evidence="2" id="KW-0732">Signal</keyword>
<evidence type="ECO:0000313" key="4">
    <source>
        <dbReference type="Proteomes" id="UP000076874"/>
    </source>
</evidence>
<accession>A0A167Y3G0</accession>
<feature type="region of interest" description="Disordered" evidence="1">
    <location>
        <begin position="54"/>
        <end position="80"/>
    </location>
</feature>
<feature type="signal peptide" evidence="2">
    <location>
        <begin position="1"/>
        <end position="20"/>
    </location>
</feature>
<dbReference type="Proteomes" id="UP000076874">
    <property type="component" value="Unassembled WGS sequence"/>
</dbReference>
<comment type="caution">
    <text evidence="3">The sequence shown here is derived from an EMBL/GenBank/DDBJ whole genome shotgun (WGS) entry which is preliminary data.</text>
</comment>
<feature type="compositionally biased region" description="Polar residues" evidence="1">
    <location>
        <begin position="69"/>
        <end position="80"/>
    </location>
</feature>
<sequence length="201" mass="21211">MPSFKAFFLGLAVAVPTVLAATPTSSQEIHFTMMPIADATQTVDISDSVAAANAGSGRTAGGPVVAAGSWSQTRKTATTNNSDELIGKREGNQCLSATTVKTVGDCDNLCNFFLNNPTRSTDIPAGQLASWYSESCRFSAGNTDGCHDTSIGFNAFNTYCEIMVLNCMVYGLDGYYTADNSMIYAMTGVDVAASFQVNHNC</sequence>
<gene>
    <name evidence="3" type="ORF">SPI_02571</name>
</gene>
<name>A0A167Y3G0_9HYPO</name>
<proteinExistence type="predicted"/>
<keyword evidence="4" id="KW-1185">Reference proteome</keyword>
<evidence type="ECO:0000256" key="1">
    <source>
        <dbReference type="SAM" id="MobiDB-lite"/>
    </source>
</evidence>
<evidence type="ECO:0000313" key="3">
    <source>
        <dbReference type="EMBL" id="OAA65784.1"/>
    </source>
</evidence>